<name>A0A4Z1P3H4_9PEZI</name>
<evidence type="ECO:0000256" key="1">
    <source>
        <dbReference type="SAM" id="MobiDB-lite"/>
    </source>
</evidence>
<feature type="compositionally biased region" description="Polar residues" evidence="1">
    <location>
        <begin position="25"/>
        <end position="37"/>
    </location>
</feature>
<dbReference type="EMBL" id="SNSC02000006">
    <property type="protein sequence ID" value="TID23373.1"/>
    <property type="molecule type" value="Genomic_DNA"/>
</dbReference>
<evidence type="ECO:0000313" key="2">
    <source>
        <dbReference type="EMBL" id="TID23373.1"/>
    </source>
</evidence>
<accession>A0A4Z1P3H4</accession>
<sequence length="279" mass="32322">MASSEETMWGFEKVELPSAMEPILYTNSWPNPTPTDTNRSHPIVRTQDARDERDDNKSSSSNISGRPDLAQRLAKSFKIVHRRRDKLVERRVKVVHQRREHEYQRKAVQASNQRVVDATDVFLERFAIEVYSSPEYLAIVGALKESTDRARILESKETKLQESTENVNLKKAELSTTHTHPRARKYYDRAGQVKILRDRLHNMQVQHQQDLMSRQARRESGHITKLPERLSHEGFYGKLASILEELERANKEAFLLKLACGRQGIVLEDEVDTHRDQDG</sequence>
<dbReference type="AlphaFoldDB" id="A0A4Z1P3H4"/>
<dbReference type="Proteomes" id="UP000298493">
    <property type="component" value="Unassembled WGS sequence"/>
</dbReference>
<organism evidence="2 3">
    <name type="scientific">Venturia nashicola</name>
    <dbReference type="NCBI Taxonomy" id="86259"/>
    <lineage>
        <taxon>Eukaryota</taxon>
        <taxon>Fungi</taxon>
        <taxon>Dikarya</taxon>
        <taxon>Ascomycota</taxon>
        <taxon>Pezizomycotina</taxon>
        <taxon>Dothideomycetes</taxon>
        <taxon>Pleosporomycetidae</taxon>
        <taxon>Venturiales</taxon>
        <taxon>Venturiaceae</taxon>
        <taxon>Venturia</taxon>
    </lineage>
</organism>
<reference evidence="2 3" key="1">
    <citation type="submission" date="2019-04" db="EMBL/GenBank/DDBJ databases">
        <title>High contiguity whole genome sequence and gene annotation resource for two Venturia nashicola isolates.</title>
        <authorList>
            <person name="Prokchorchik M."/>
            <person name="Won K."/>
            <person name="Lee Y."/>
            <person name="Choi E.D."/>
            <person name="Segonzac C."/>
            <person name="Sohn K.H."/>
        </authorList>
    </citation>
    <scope>NUCLEOTIDE SEQUENCE [LARGE SCALE GENOMIC DNA]</scope>
    <source>
        <strain evidence="2 3">PRI2</strain>
    </source>
</reference>
<feature type="region of interest" description="Disordered" evidence="1">
    <location>
        <begin position="25"/>
        <end position="67"/>
    </location>
</feature>
<protein>
    <submittedName>
        <fullName evidence="2">Uncharacterized protein</fullName>
    </submittedName>
</protein>
<gene>
    <name evidence="2" type="ORF">E6O75_ATG03009</name>
</gene>
<keyword evidence="3" id="KW-1185">Reference proteome</keyword>
<evidence type="ECO:0000313" key="3">
    <source>
        <dbReference type="Proteomes" id="UP000298493"/>
    </source>
</evidence>
<dbReference type="STRING" id="86259.A0A4Z1P3H4"/>
<feature type="compositionally biased region" description="Basic and acidic residues" evidence="1">
    <location>
        <begin position="47"/>
        <end position="57"/>
    </location>
</feature>
<comment type="caution">
    <text evidence="2">The sequence shown here is derived from an EMBL/GenBank/DDBJ whole genome shotgun (WGS) entry which is preliminary data.</text>
</comment>
<proteinExistence type="predicted"/>